<evidence type="ECO:0000256" key="4">
    <source>
        <dbReference type="ARBA" id="ARBA00022692"/>
    </source>
</evidence>
<dbReference type="OrthoDB" id="9810457at2"/>
<dbReference type="EMBL" id="LT629751">
    <property type="protein sequence ID" value="SDT15148.1"/>
    <property type="molecule type" value="Genomic_DNA"/>
</dbReference>
<keyword evidence="2" id="KW-0813">Transport</keyword>
<dbReference type="RefSeq" id="WP_090351071.1">
    <property type="nucleotide sequence ID" value="NZ_LT629751.1"/>
</dbReference>
<evidence type="ECO:0000256" key="3">
    <source>
        <dbReference type="ARBA" id="ARBA00022475"/>
    </source>
</evidence>
<keyword evidence="3" id="KW-1003">Cell membrane</keyword>
<dbReference type="AlphaFoldDB" id="A0A1H1Y0Z5"/>
<dbReference type="InterPro" id="IPR004776">
    <property type="entry name" value="Mem_transp_PIN-like"/>
</dbReference>
<proteinExistence type="predicted"/>
<evidence type="ECO:0000256" key="6">
    <source>
        <dbReference type="ARBA" id="ARBA00023136"/>
    </source>
</evidence>
<keyword evidence="9" id="KW-1185">Reference proteome</keyword>
<evidence type="ECO:0000313" key="9">
    <source>
        <dbReference type="Proteomes" id="UP000243359"/>
    </source>
</evidence>
<evidence type="ECO:0008006" key="10">
    <source>
        <dbReference type="Google" id="ProtNLM"/>
    </source>
</evidence>
<comment type="subcellular location">
    <subcellularLocation>
        <location evidence="1">Membrane</location>
        <topology evidence="1">Multi-pass membrane protein</topology>
    </subcellularLocation>
</comment>
<evidence type="ECO:0000313" key="8">
    <source>
        <dbReference type="EMBL" id="SDT15148.1"/>
    </source>
</evidence>
<dbReference type="Pfam" id="PF03547">
    <property type="entry name" value="Mem_trans"/>
    <property type="match status" value="2"/>
</dbReference>
<feature type="transmembrane region" description="Helical" evidence="7">
    <location>
        <begin position="95"/>
        <end position="118"/>
    </location>
</feature>
<dbReference type="GO" id="GO:0016020">
    <property type="term" value="C:membrane"/>
    <property type="evidence" value="ECO:0007669"/>
    <property type="project" value="UniProtKB-SubCell"/>
</dbReference>
<dbReference type="PANTHER" id="PTHR36838">
    <property type="entry name" value="AUXIN EFFLUX CARRIER FAMILY PROTEIN"/>
    <property type="match status" value="1"/>
</dbReference>
<evidence type="ECO:0000256" key="7">
    <source>
        <dbReference type="SAM" id="Phobius"/>
    </source>
</evidence>
<keyword evidence="5 7" id="KW-1133">Transmembrane helix</keyword>
<feature type="transmembrane region" description="Helical" evidence="7">
    <location>
        <begin position="35"/>
        <end position="53"/>
    </location>
</feature>
<dbReference type="Proteomes" id="UP000243359">
    <property type="component" value="Chromosome I"/>
</dbReference>
<accession>A0A1H1Y0Z5</accession>
<protein>
    <recommendedName>
        <fullName evidence="10">Transporter</fullName>
    </recommendedName>
</protein>
<gene>
    <name evidence="8" type="ORF">SAMN05216221_3620</name>
</gene>
<evidence type="ECO:0000256" key="5">
    <source>
        <dbReference type="ARBA" id="ARBA00022989"/>
    </source>
</evidence>
<feature type="transmembrane region" description="Helical" evidence="7">
    <location>
        <begin position="227"/>
        <end position="249"/>
    </location>
</feature>
<feature type="transmembrane region" description="Helical" evidence="7">
    <location>
        <begin position="124"/>
        <end position="149"/>
    </location>
</feature>
<keyword evidence="6 7" id="KW-0472">Membrane</keyword>
<feature type="transmembrane region" description="Helical" evidence="7">
    <location>
        <begin position="195"/>
        <end position="215"/>
    </location>
</feature>
<sequence>MSYVLNVLLPIFGLILAGWLCRRSNRLGPGAASEINRFVVWLGLPALLFGLTARADWAAIWQPGFLLAFAGGSLAVFGLALLWRWRSGTPLADASIDGLGAAYANTGYLGIPLCLLVLGDDGMAPALIATLLVVCGLFGLALVCIEVALHSGAGIGRAVRQVTLALLKNPLVIAPLLGAAWNLGGAPLPAALERFLQLLGGATVPCALVSLGLFLAQPQPGPRDGVLPLVALKLVVQPLLTWLIAFVLLDLPPLWAHAALLLSALPTGTGPFMLAEYYRRDAARVSRSILLSTLGSLASLSLLLVLLGH</sequence>
<evidence type="ECO:0000256" key="1">
    <source>
        <dbReference type="ARBA" id="ARBA00004141"/>
    </source>
</evidence>
<name>A0A1H1Y0Z5_9PSED</name>
<feature type="transmembrane region" description="Helical" evidence="7">
    <location>
        <begin position="289"/>
        <end position="308"/>
    </location>
</feature>
<keyword evidence="4 7" id="KW-0812">Transmembrane</keyword>
<evidence type="ECO:0000256" key="2">
    <source>
        <dbReference type="ARBA" id="ARBA00022448"/>
    </source>
</evidence>
<dbReference type="GO" id="GO:0055085">
    <property type="term" value="P:transmembrane transport"/>
    <property type="evidence" value="ECO:0007669"/>
    <property type="project" value="InterPro"/>
</dbReference>
<reference evidence="9" key="1">
    <citation type="submission" date="2016-10" db="EMBL/GenBank/DDBJ databases">
        <authorList>
            <person name="Varghese N."/>
            <person name="Submissions S."/>
        </authorList>
    </citation>
    <scope>NUCLEOTIDE SEQUENCE [LARGE SCALE GENOMIC DNA]</scope>
    <source>
        <strain evidence="9">KCTC 32247</strain>
    </source>
</reference>
<dbReference type="PANTHER" id="PTHR36838:SF3">
    <property type="entry name" value="TRANSPORTER AUXIN EFFLUX CARRIER EC FAMILY"/>
    <property type="match status" value="1"/>
</dbReference>
<feature type="transmembrane region" description="Helical" evidence="7">
    <location>
        <begin position="161"/>
        <end position="183"/>
    </location>
</feature>
<feature type="transmembrane region" description="Helical" evidence="7">
    <location>
        <begin position="6"/>
        <end position="23"/>
    </location>
</feature>
<feature type="transmembrane region" description="Helical" evidence="7">
    <location>
        <begin position="255"/>
        <end position="277"/>
    </location>
</feature>
<feature type="transmembrane region" description="Helical" evidence="7">
    <location>
        <begin position="59"/>
        <end position="83"/>
    </location>
</feature>
<organism evidence="8 9">
    <name type="scientific">Pseudomonas oryzae</name>
    <dbReference type="NCBI Taxonomy" id="1392877"/>
    <lineage>
        <taxon>Bacteria</taxon>
        <taxon>Pseudomonadati</taxon>
        <taxon>Pseudomonadota</taxon>
        <taxon>Gammaproteobacteria</taxon>
        <taxon>Pseudomonadales</taxon>
        <taxon>Pseudomonadaceae</taxon>
        <taxon>Pseudomonas</taxon>
    </lineage>
</organism>